<evidence type="ECO:0000256" key="1">
    <source>
        <dbReference type="ARBA" id="ARBA00004418"/>
    </source>
</evidence>
<comment type="similarity">
    <text evidence="2">Belongs to the CsgC/AgfC family.</text>
</comment>
<evidence type="ECO:0000313" key="8">
    <source>
        <dbReference type="Proteomes" id="UP000831390"/>
    </source>
</evidence>
<dbReference type="Pfam" id="PF10610">
    <property type="entry name" value="Tafi-CsgC"/>
    <property type="match status" value="1"/>
</dbReference>
<evidence type="ECO:0000256" key="2">
    <source>
        <dbReference type="ARBA" id="ARBA00006329"/>
    </source>
</evidence>
<dbReference type="InterPro" id="IPR014491">
    <property type="entry name" value="Curli_production_prot_CsgC"/>
</dbReference>
<evidence type="ECO:0000256" key="6">
    <source>
        <dbReference type="ARBA" id="ARBA00023186"/>
    </source>
</evidence>
<comment type="subcellular location">
    <subcellularLocation>
        <location evidence="1">Periplasm</location>
    </subcellularLocation>
</comment>
<sequence>MFFILLLLSALQEPERPAPCKARLEMQQQDGLLTVVGHCRNMLSTSSKYRYELSFLREGKNGRSQNTQGGEFELGPQQDVSLSRTCVNASQQDSYRIHLRVLDLHGNVVAQDSVFQHSTPANSK</sequence>
<gene>
    <name evidence="7" type="ORF">MTP16_05435</name>
</gene>
<dbReference type="NCBIfam" id="NF041112">
    <property type="entry name" value="chap_CsgH_alph"/>
    <property type="match status" value="1"/>
</dbReference>
<keyword evidence="6" id="KW-0143">Chaperone</keyword>
<evidence type="ECO:0000256" key="4">
    <source>
        <dbReference type="ARBA" id="ARBA00022729"/>
    </source>
</evidence>
<dbReference type="RefSeq" id="WP_243516573.1">
    <property type="nucleotide sequence ID" value="NZ_CP094534.1"/>
</dbReference>
<name>A0ABY4B7D4_9BACT</name>
<organism evidence="7 8">
    <name type="scientific">Hymenobacter monticola</name>
    <dbReference type="NCBI Taxonomy" id="1705399"/>
    <lineage>
        <taxon>Bacteria</taxon>
        <taxon>Pseudomonadati</taxon>
        <taxon>Bacteroidota</taxon>
        <taxon>Cytophagia</taxon>
        <taxon>Cytophagales</taxon>
        <taxon>Hymenobacteraceae</taxon>
        <taxon>Hymenobacter</taxon>
    </lineage>
</organism>
<keyword evidence="5" id="KW-0574">Periplasm</keyword>
<keyword evidence="4" id="KW-0732">Signal</keyword>
<evidence type="ECO:0000313" key="7">
    <source>
        <dbReference type="EMBL" id="UOE35089.1"/>
    </source>
</evidence>
<dbReference type="InterPro" id="IPR047726">
    <property type="entry name" value="CsgH_dom"/>
</dbReference>
<dbReference type="Gene3D" id="2.60.40.2420">
    <property type="match status" value="1"/>
</dbReference>
<reference evidence="7 8" key="1">
    <citation type="submission" date="2022-03" db="EMBL/GenBank/DDBJ databases">
        <title>Hymenobactersp. isolated from the air.</title>
        <authorList>
            <person name="Won M."/>
            <person name="Kwon S.-W."/>
        </authorList>
    </citation>
    <scope>NUCLEOTIDE SEQUENCE [LARGE SCALE GENOMIC DNA]</scope>
    <source>
        <strain evidence="7 8">KACC 22596</strain>
    </source>
</reference>
<protein>
    <recommendedName>
        <fullName evidence="3">Curli assembly protein CsgC</fullName>
    </recommendedName>
</protein>
<dbReference type="InterPro" id="IPR053722">
    <property type="entry name" value="Curli_assembly_CsgC/AgfC"/>
</dbReference>
<dbReference type="EMBL" id="CP094534">
    <property type="protein sequence ID" value="UOE35089.1"/>
    <property type="molecule type" value="Genomic_DNA"/>
</dbReference>
<dbReference type="Proteomes" id="UP000831390">
    <property type="component" value="Chromosome"/>
</dbReference>
<proteinExistence type="inferred from homology"/>
<evidence type="ECO:0000256" key="5">
    <source>
        <dbReference type="ARBA" id="ARBA00022764"/>
    </source>
</evidence>
<accession>A0ABY4B7D4</accession>
<keyword evidence="8" id="KW-1185">Reference proteome</keyword>
<evidence type="ECO:0000256" key="3">
    <source>
        <dbReference type="ARBA" id="ARBA00017442"/>
    </source>
</evidence>